<gene>
    <name evidence="1" type="ORF">HMPREF1544_12407</name>
</gene>
<evidence type="ECO:0000313" key="1">
    <source>
        <dbReference type="EMBL" id="EPB80913.1"/>
    </source>
</evidence>
<name>S2JEJ2_MUCC1</name>
<keyword evidence="2" id="KW-1185">Reference proteome</keyword>
<dbReference type="AlphaFoldDB" id="S2JEJ2"/>
<dbReference type="Proteomes" id="UP000014254">
    <property type="component" value="Unassembled WGS sequence"/>
</dbReference>
<evidence type="ECO:0000313" key="2">
    <source>
        <dbReference type="Proteomes" id="UP000014254"/>
    </source>
</evidence>
<sequence>MNSNESFWFGTICKSSKVLLLSFAGLVLSASYRVVLLRFSSSLDQNIGIKHKVVLQDNIKCRTCCELFI</sequence>
<feature type="non-terminal residue" evidence="1">
    <location>
        <position position="69"/>
    </location>
</feature>
<dbReference type="VEuPathDB" id="FungiDB:HMPREF1544_12407"/>
<dbReference type="EMBL" id="KE124359">
    <property type="protein sequence ID" value="EPB80913.1"/>
    <property type="molecule type" value="Genomic_DNA"/>
</dbReference>
<accession>S2JEJ2</accession>
<reference evidence="2" key="1">
    <citation type="submission" date="2013-05" db="EMBL/GenBank/DDBJ databases">
        <title>The Genome sequence of Mucor circinelloides f. circinelloides 1006PhL.</title>
        <authorList>
            <consortium name="The Broad Institute Genomics Platform"/>
            <person name="Cuomo C."/>
            <person name="Earl A."/>
            <person name="Findley K."/>
            <person name="Lee S.C."/>
            <person name="Walker B."/>
            <person name="Young S."/>
            <person name="Zeng Q."/>
            <person name="Gargeya S."/>
            <person name="Fitzgerald M."/>
            <person name="Haas B."/>
            <person name="Abouelleil A."/>
            <person name="Allen A.W."/>
            <person name="Alvarado L."/>
            <person name="Arachchi H.M."/>
            <person name="Berlin A.M."/>
            <person name="Chapman S.B."/>
            <person name="Gainer-Dewar J."/>
            <person name="Goldberg J."/>
            <person name="Griggs A."/>
            <person name="Gujja S."/>
            <person name="Hansen M."/>
            <person name="Howarth C."/>
            <person name="Imamovic A."/>
            <person name="Ireland A."/>
            <person name="Larimer J."/>
            <person name="McCowan C."/>
            <person name="Murphy C."/>
            <person name="Pearson M."/>
            <person name="Poon T.W."/>
            <person name="Priest M."/>
            <person name="Roberts A."/>
            <person name="Saif S."/>
            <person name="Shea T."/>
            <person name="Sisk P."/>
            <person name="Sykes S."/>
            <person name="Wortman J."/>
            <person name="Nusbaum C."/>
            <person name="Birren B."/>
        </authorList>
    </citation>
    <scope>NUCLEOTIDE SEQUENCE [LARGE SCALE GENOMIC DNA]</scope>
    <source>
        <strain evidence="2">1006PhL</strain>
    </source>
</reference>
<proteinExistence type="predicted"/>
<protein>
    <submittedName>
        <fullName evidence="1">Uncharacterized protein</fullName>
    </submittedName>
</protein>
<organism evidence="1 2">
    <name type="scientific">Mucor circinelloides f. circinelloides (strain 1006PhL)</name>
    <name type="common">Mucormycosis agent</name>
    <name type="synonym">Calyptromyces circinelloides</name>
    <dbReference type="NCBI Taxonomy" id="1220926"/>
    <lineage>
        <taxon>Eukaryota</taxon>
        <taxon>Fungi</taxon>
        <taxon>Fungi incertae sedis</taxon>
        <taxon>Mucoromycota</taxon>
        <taxon>Mucoromycotina</taxon>
        <taxon>Mucoromycetes</taxon>
        <taxon>Mucorales</taxon>
        <taxon>Mucorineae</taxon>
        <taxon>Mucoraceae</taxon>
        <taxon>Mucor</taxon>
    </lineage>
</organism>
<dbReference type="InParanoid" id="S2JEJ2"/>